<name>A0AAW2HLI6_9NEOP</name>
<accession>A0AAW2HLI6</accession>
<dbReference type="SMART" id="SM00181">
    <property type="entry name" value="EGF"/>
    <property type="match status" value="3"/>
</dbReference>
<feature type="region of interest" description="Disordered" evidence="4">
    <location>
        <begin position="684"/>
        <end position="735"/>
    </location>
</feature>
<feature type="compositionally biased region" description="Acidic residues" evidence="4">
    <location>
        <begin position="1274"/>
        <end position="1285"/>
    </location>
</feature>
<feature type="disulfide bond" evidence="3">
    <location>
        <begin position="502"/>
        <end position="512"/>
    </location>
</feature>
<feature type="compositionally biased region" description="Polar residues" evidence="4">
    <location>
        <begin position="684"/>
        <end position="700"/>
    </location>
</feature>
<dbReference type="Pfam" id="PF00059">
    <property type="entry name" value="Lectin_C"/>
    <property type="match status" value="1"/>
</dbReference>
<feature type="compositionally biased region" description="Polar residues" evidence="4">
    <location>
        <begin position="929"/>
        <end position="944"/>
    </location>
</feature>
<dbReference type="Gene3D" id="2.60.120.290">
    <property type="entry name" value="Spermadhesin, CUB domain"/>
    <property type="match status" value="2"/>
</dbReference>
<feature type="domain" description="CUB" evidence="5">
    <location>
        <begin position="77"/>
        <end position="199"/>
    </location>
</feature>
<dbReference type="PROSITE" id="PS50026">
    <property type="entry name" value="EGF_3"/>
    <property type="match status" value="2"/>
</dbReference>
<dbReference type="Gene3D" id="3.10.100.10">
    <property type="entry name" value="Mannose-Binding Protein A, subunit A"/>
    <property type="match status" value="1"/>
</dbReference>
<dbReference type="GO" id="GO:0004252">
    <property type="term" value="F:serine-type endopeptidase activity"/>
    <property type="evidence" value="ECO:0007669"/>
    <property type="project" value="TreeGrafter"/>
</dbReference>
<dbReference type="InterPro" id="IPR035914">
    <property type="entry name" value="Sperma_CUB_dom_sf"/>
</dbReference>
<evidence type="ECO:0000259" key="5">
    <source>
        <dbReference type="PROSITE" id="PS01180"/>
    </source>
</evidence>
<dbReference type="InterPro" id="IPR016186">
    <property type="entry name" value="C-type_lectin-like/link_sf"/>
</dbReference>
<dbReference type="SUPFAM" id="SSF57196">
    <property type="entry name" value="EGF/Laminin"/>
    <property type="match status" value="2"/>
</dbReference>
<feature type="disulfide bond" evidence="3">
    <location>
        <begin position="544"/>
        <end position="561"/>
    </location>
</feature>
<dbReference type="PROSITE" id="PS50041">
    <property type="entry name" value="C_TYPE_LECTIN_2"/>
    <property type="match status" value="1"/>
</dbReference>
<evidence type="ECO:0000256" key="1">
    <source>
        <dbReference type="ARBA" id="ARBA00023157"/>
    </source>
</evidence>
<protein>
    <submittedName>
        <fullName evidence="8">Uncharacterized protein</fullName>
    </submittedName>
</protein>
<dbReference type="SMART" id="SM00042">
    <property type="entry name" value="CUB"/>
    <property type="match status" value="2"/>
</dbReference>
<dbReference type="InterPro" id="IPR016187">
    <property type="entry name" value="CTDL_fold"/>
</dbReference>
<feature type="compositionally biased region" description="Low complexity" evidence="4">
    <location>
        <begin position="844"/>
        <end position="868"/>
    </location>
</feature>
<gene>
    <name evidence="8" type="ORF">PYX00_008110</name>
</gene>
<evidence type="ECO:0000256" key="4">
    <source>
        <dbReference type="SAM" id="MobiDB-lite"/>
    </source>
</evidence>
<organism evidence="8">
    <name type="scientific">Menopon gallinae</name>
    <name type="common">poultry shaft louse</name>
    <dbReference type="NCBI Taxonomy" id="328185"/>
    <lineage>
        <taxon>Eukaryota</taxon>
        <taxon>Metazoa</taxon>
        <taxon>Ecdysozoa</taxon>
        <taxon>Arthropoda</taxon>
        <taxon>Hexapoda</taxon>
        <taxon>Insecta</taxon>
        <taxon>Pterygota</taxon>
        <taxon>Neoptera</taxon>
        <taxon>Paraneoptera</taxon>
        <taxon>Psocodea</taxon>
        <taxon>Troctomorpha</taxon>
        <taxon>Phthiraptera</taxon>
        <taxon>Amblycera</taxon>
        <taxon>Menoponidae</taxon>
        <taxon>Menopon</taxon>
    </lineage>
</organism>
<dbReference type="CDD" id="cd00054">
    <property type="entry name" value="EGF_CA"/>
    <property type="match status" value="2"/>
</dbReference>
<feature type="region of interest" description="Disordered" evidence="4">
    <location>
        <begin position="1197"/>
        <end position="1295"/>
    </location>
</feature>
<dbReference type="PROSITE" id="PS01186">
    <property type="entry name" value="EGF_2"/>
    <property type="match status" value="1"/>
</dbReference>
<dbReference type="PANTHER" id="PTHR24255:SF31">
    <property type="entry name" value="CUBILIN-LIKE PROTEIN"/>
    <property type="match status" value="1"/>
</dbReference>
<reference evidence="8" key="1">
    <citation type="journal article" date="2024" name="Gigascience">
        <title>Chromosome-level genome of the poultry shaft louse Menopon gallinae provides insight into the host-switching and adaptive evolution of parasitic lice.</title>
        <authorList>
            <person name="Xu Y."/>
            <person name="Ma L."/>
            <person name="Liu S."/>
            <person name="Liang Y."/>
            <person name="Liu Q."/>
            <person name="He Z."/>
            <person name="Tian L."/>
            <person name="Duan Y."/>
            <person name="Cai W."/>
            <person name="Li H."/>
            <person name="Song F."/>
        </authorList>
    </citation>
    <scope>NUCLEOTIDE SEQUENCE</scope>
    <source>
        <strain evidence="8">Cailab_2023a</strain>
    </source>
</reference>
<feature type="compositionally biased region" description="Basic and acidic residues" evidence="4">
    <location>
        <begin position="1262"/>
        <end position="1272"/>
    </location>
</feature>
<dbReference type="PROSITE" id="PS01180">
    <property type="entry name" value="CUB"/>
    <property type="match status" value="2"/>
</dbReference>
<feature type="disulfide bond" evidence="3">
    <location>
        <begin position="523"/>
        <end position="532"/>
    </location>
</feature>
<feature type="domain" description="CUB" evidence="5">
    <location>
        <begin position="204"/>
        <end position="318"/>
    </location>
</feature>
<dbReference type="Pfam" id="PF00431">
    <property type="entry name" value="CUB"/>
    <property type="match status" value="2"/>
</dbReference>
<feature type="compositionally biased region" description="Polar residues" evidence="4">
    <location>
        <begin position="810"/>
        <end position="824"/>
    </location>
</feature>
<dbReference type="InterPro" id="IPR001304">
    <property type="entry name" value="C-type_lectin-like"/>
</dbReference>
<feature type="domain" description="EGF-like" evidence="6">
    <location>
        <begin position="535"/>
        <end position="573"/>
    </location>
</feature>
<feature type="domain" description="C-type lectin" evidence="7">
    <location>
        <begin position="1"/>
        <end position="111"/>
    </location>
</feature>
<sequence>MKADLASVQSADEESFITRNIRSSIEYSTSSIYWLGGHVDSSDKWMWTDNSPMEFSAWAPDDGTMDNSVTGNGQQSCLAVRWQSYGAESEQSSGLYWTREQCKKTGGYVCKKRNEVGPTWTRMVVTFNKLDLEPQTECLYDFIELRSGGAEKAEVRWCGSRASKSDREHFVSDNNEALLRFHSDYSTSGSGFSASWRAIDVTSCPSQKLTAREGIVTSPNYGEFLLPRLDCTTTILAPPGKRIWLEFTDSDVSGDAKRNQKDAVLEIDLGGEKTIRPFRNERSIGDGNFISLGEKMSIRLKTGDRPRGIGFRALYRTVGAVHEERVLELTEDTEGFIHHLNYPTSPPPYIDFIQHLIAPMGYVISLDFHQVTFSELGSSCPDGSGIIEVNDNYDEANKTWRFLCQIDDYTDHFLLETPRVSITSFFNSLHIRQRSSVVGVKMNVTVKVMPDVNFRLKLIRSPRDGTVESCHPNPCQNGGKCVKRKCECIGHFTGMFCALTHCDLQPCDHGQCELTETGYRCRCHTGYTGQTCDVRLRPCALNPCEGRGECIDNEKTNTFHCRCHAWWEGPRCEKKMMHIPFKPLSERMLQEPFWLGLITVFVVLGVIGIVWCAKRHFPEKLEKLLAEEADKHGRSNVSGSIRQTSVREQVIASSGAVPVPSPQGTANCPRTLFGRLGIRKSSILSLTSPHRQDGANSRTFSLDDLLRPSPRRTPSPRKKRTNSTPTKKNPSEKKQILQQLISPSSNPSPTAKVHFDELILLNEHGGSGERPREKEDWRETSFSKTDPKSELCKLEKKVTFARLLNKVSAEMSSGSEVENTSSGAQPRAVSTPASPATDRKCSHSMSSNQGSDSLSGSEIAISGSAGNSLLDIPDSTRRPTKLLSNRGMRNSSADSILAMFRNFTSTSNMSRMSPTSTISSPQDDRGISDDSSAVETPVSTSSGLDSPLRRATTIDVQVMDPLTAQKTVASNNLLQPPSVLLEIPSGGVSKCLSPIHEVPTPMSSPALTPILPRTEPPVKIAVDTSDEECGTDDGNDSENSSEILIEIHQEDAADTPSSCDIKILCSSPVPEKARPPVLTLPQKEPPQNLVIPILTVQEPSPTSTSPPCSFLGSPPPQKAMDTFIFVTESSPRKCFKEMDKPNSLDLPYPPPMITITCNSGVDSDTESISPAKNSTLGPHAQGTSGMCYLSPFSMGSRADRTASESNLSSSGYSSMASPGPSRCGSNNPLCLSEVEDHQQSHSQPPSRRPSPLLRTPLINNAEQDHHRGRSDSETLSDDPLMESNDEGIGTDHLDEKIEEGDLKSARELELYLGKEQNFMDFSALAVPSLSQKGSRDCITPPKASLQLPTIIVQSDYSDKLLSPVSSRSESPLSDKTLGLGRFSPMFYSKTKNDPLPFTDSDGLYDFPSSDCIPSNNKGVQAGVSSHRKSTGRRRERRSSYRGGSKASSPTAVPSTLLDIPARDATVHRCQRKPSPKRRVRNQQPLSSSSSTESLHSANGMMDSEDWSDAKTRNLASNEASGEETGEVSPRLPLYPIKSSKPP</sequence>
<feature type="domain" description="EGF-like" evidence="6">
    <location>
        <begin position="498"/>
        <end position="533"/>
    </location>
</feature>
<feature type="region of interest" description="Disordered" evidence="4">
    <location>
        <begin position="1159"/>
        <end position="1183"/>
    </location>
</feature>
<comment type="caution">
    <text evidence="8">The sequence shown here is derived from an EMBL/GenBank/DDBJ whole genome shotgun (WGS) entry which is preliminary data.</text>
</comment>
<feature type="compositionally biased region" description="Low complexity" evidence="4">
    <location>
        <begin position="1240"/>
        <end position="1254"/>
    </location>
</feature>
<keyword evidence="3" id="KW-0245">EGF-like domain</keyword>
<dbReference type="GO" id="GO:0005615">
    <property type="term" value="C:extracellular space"/>
    <property type="evidence" value="ECO:0007669"/>
    <property type="project" value="TreeGrafter"/>
</dbReference>
<dbReference type="CDD" id="cd00037">
    <property type="entry name" value="CLECT"/>
    <property type="match status" value="1"/>
</dbReference>
<feature type="region of interest" description="Disordered" evidence="4">
    <location>
        <begin position="907"/>
        <end position="948"/>
    </location>
</feature>
<dbReference type="InterPro" id="IPR000859">
    <property type="entry name" value="CUB_dom"/>
</dbReference>
<dbReference type="SUPFAM" id="SSF49854">
    <property type="entry name" value="Spermadhesin, CUB domain"/>
    <property type="match status" value="3"/>
</dbReference>
<dbReference type="SUPFAM" id="SSF56436">
    <property type="entry name" value="C-type lectin-like"/>
    <property type="match status" value="1"/>
</dbReference>
<feature type="disulfide bond" evidence="3">
    <location>
        <begin position="563"/>
        <end position="572"/>
    </location>
</feature>
<dbReference type="PROSITE" id="PS00022">
    <property type="entry name" value="EGF_1"/>
    <property type="match status" value="2"/>
</dbReference>
<feature type="compositionally biased region" description="Polar residues" evidence="4">
    <location>
        <begin position="907"/>
        <end position="921"/>
    </location>
</feature>
<feature type="compositionally biased region" description="Basic residues" evidence="4">
    <location>
        <begin position="1425"/>
        <end position="1436"/>
    </location>
</feature>
<dbReference type="Gene3D" id="2.10.25.10">
    <property type="entry name" value="Laminin"/>
    <property type="match status" value="2"/>
</dbReference>
<feature type="compositionally biased region" description="Basic and acidic residues" evidence="4">
    <location>
        <begin position="766"/>
        <end position="788"/>
    </location>
</feature>
<feature type="region of interest" description="Disordered" evidence="4">
    <location>
        <begin position="1414"/>
        <end position="1542"/>
    </location>
</feature>
<feature type="region of interest" description="Disordered" evidence="4">
    <location>
        <begin position="762"/>
        <end position="788"/>
    </location>
</feature>
<evidence type="ECO:0000259" key="6">
    <source>
        <dbReference type="PROSITE" id="PS50026"/>
    </source>
</evidence>
<feature type="compositionally biased region" description="Low complexity" evidence="4">
    <location>
        <begin position="1486"/>
        <end position="1496"/>
    </location>
</feature>
<evidence type="ECO:0000313" key="8">
    <source>
        <dbReference type="EMBL" id="KAL0270830.1"/>
    </source>
</evidence>
<dbReference type="Pfam" id="PF00008">
    <property type="entry name" value="EGF"/>
    <property type="match status" value="1"/>
</dbReference>
<feature type="compositionally biased region" description="Basic residues" evidence="4">
    <location>
        <begin position="1468"/>
        <end position="1480"/>
    </location>
</feature>
<dbReference type="PANTHER" id="PTHR24255">
    <property type="entry name" value="COMPLEMENT COMPONENT 1, S SUBCOMPONENT-RELATED"/>
    <property type="match status" value="1"/>
</dbReference>
<comment type="caution">
    <text evidence="3">Lacks conserved residue(s) required for the propagation of feature annotation.</text>
</comment>
<feature type="compositionally biased region" description="Low complexity" evidence="4">
    <location>
        <begin position="1203"/>
        <end position="1221"/>
    </location>
</feature>
<evidence type="ECO:0000259" key="7">
    <source>
        <dbReference type="PROSITE" id="PS50041"/>
    </source>
</evidence>
<evidence type="ECO:0000256" key="3">
    <source>
        <dbReference type="PROSITE-ProRule" id="PRU00076"/>
    </source>
</evidence>
<dbReference type="EMBL" id="JARGDH010000004">
    <property type="protein sequence ID" value="KAL0270830.1"/>
    <property type="molecule type" value="Genomic_DNA"/>
</dbReference>
<keyword evidence="1 3" id="KW-1015">Disulfide bond</keyword>
<feature type="disulfide bond" evidence="2">
    <location>
        <begin position="204"/>
        <end position="231"/>
    </location>
</feature>
<proteinExistence type="predicted"/>
<evidence type="ECO:0000256" key="2">
    <source>
        <dbReference type="PROSITE-ProRule" id="PRU00059"/>
    </source>
</evidence>
<dbReference type="CDD" id="cd00041">
    <property type="entry name" value="CUB"/>
    <property type="match status" value="2"/>
</dbReference>
<dbReference type="InterPro" id="IPR000742">
    <property type="entry name" value="EGF"/>
</dbReference>
<feature type="region of interest" description="Disordered" evidence="4">
    <location>
        <begin position="809"/>
        <end position="889"/>
    </location>
</feature>